<name>A0AAV4JG50_9GAST</name>
<reference evidence="2 3" key="1">
    <citation type="journal article" date="2021" name="Elife">
        <title>Chloroplast acquisition without the gene transfer in kleptoplastic sea slugs, Plakobranchus ocellatus.</title>
        <authorList>
            <person name="Maeda T."/>
            <person name="Takahashi S."/>
            <person name="Yoshida T."/>
            <person name="Shimamura S."/>
            <person name="Takaki Y."/>
            <person name="Nagai Y."/>
            <person name="Toyoda A."/>
            <person name="Suzuki Y."/>
            <person name="Arimoto A."/>
            <person name="Ishii H."/>
            <person name="Satoh N."/>
            <person name="Nishiyama T."/>
            <person name="Hasebe M."/>
            <person name="Maruyama T."/>
            <person name="Minagawa J."/>
            <person name="Obokata J."/>
            <person name="Shigenobu S."/>
        </authorList>
    </citation>
    <scope>NUCLEOTIDE SEQUENCE [LARGE SCALE GENOMIC DNA]</scope>
</reference>
<feature type="region of interest" description="Disordered" evidence="1">
    <location>
        <begin position="1"/>
        <end position="84"/>
    </location>
</feature>
<dbReference type="InterPro" id="IPR032675">
    <property type="entry name" value="LRR_dom_sf"/>
</dbReference>
<dbReference type="Proteomes" id="UP000762676">
    <property type="component" value="Unassembled WGS sequence"/>
</dbReference>
<feature type="compositionally biased region" description="Polar residues" evidence="1">
    <location>
        <begin position="137"/>
        <end position="165"/>
    </location>
</feature>
<dbReference type="EMBL" id="BMAT01003077">
    <property type="protein sequence ID" value="GFS19581.1"/>
    <property type="molecule type" value="Genomic_DNA"/>
</dbReference>
<evidence type="ECO:0000256" key="1">
    <source>
        <dbReference type="SAM" id="MobiDB-lite"/>
    </source>
</evidence>
<feature type="compositionally biased region" description="Polar residues" evidence="1">
    <location>
        <begin position="57"/>
        <end position="67"/>
    </location>
</feature>
<organism evidence="2 3">
    <name type="scientific">Elysia marginata</name>
    <dbReference type="NCBI Taxonomy" id="1093978"/>
    <lineage>
        <taxon>Eukaryota</taxon>
        <taxon>Metazoa</taxon>
        <taxon>Spiralia</taxon>
        <taxon>Lophotrochozoa</taxon>
        <taxon>Mollusca</taxon>
        <taxon>Gastropoda</taxon>
        <taxon>Heterobranchia</taxon>
        <taxon>Euthyneura</taxon>
        <taxon>Panpulmonata</taxon>
        <taxon>Sacoglossa</taxon>
        <taxon>Placobranchoidea</taxon>
        <taxon>Plakobranchidae</taxon>
        <taxon>Elysia</taxon>
    </lineage>
</organism>
<feature type="compositionally biased region" description="Polar residues" evidence="1">
    <location>
        <begin position="117"/>
        <end position="127"/>
    </location>
</feature>
<evidence type="ECO:0000313" key="3">
    <source>
        <dbReference type="Proteomes" id="UP000762676"/>
    </source>
</evidence>
<feature type="region of interest" description="Disordered" evidence="1">
    <location>
        <begin position="117"/>
        <end position="167"/>
    </location>
</feature>
<feature type="compositionally biased region" description="Gly residues" evidence="1">
    <location>
        <begin position="71"/>
        <end position="81"/>
    </location>
</feature>
<comment type="caution">
    <text evidence="2">The sequence shown here is derived from an EMBL/GenBank/DDBJ whole genome shotgun (WGS) entry which is preliminary data.</text>
</comment>
<dbReference type="Gene3D" id="3.80.10.10">
    <property type="entry name" value="Ribonuclease Inhibitor"/>
    <property type="match status" value="1"/>
</dbReference>
<dbReference type="AlphaFoldDB" id="A0AAV4JG50"/>
<sequence length="334" mass="35566">MSAEHIGSEVKGVAGGGEEKKGETENSIPDKAPSSRHREELNSARSILPPLRETSRARQGTLHNVANSGPPGEGLGGGEGGDTIQVSTNRENTKTEVQSLGLGRKTATLYLSRTHTMMKGRSSSQAVQKPMGKGEGMTSSRCTHRGTTNLSQQKGPGSRTSSVQGHMSAEAEEELLSLVGLQATQREFTFTGYTIEEDVKYGCDYLIRLAFSVPREQTPADLTEGERACREYRNVYVKTCQKLGVLPVAPVTKALGEDHVTLKTRGLGVRGARAIAAALVGNKHVQSLELEDNWIGGDGAASIASMLVGNNVITEVVSPGNCSINSMGLNISRY</sequence>
<gene>
    <name evidence="2" type="ORF">ElyMa_001548300</name>
</gene>
<keyword evidence="3" id="KW-1185">Reference proteome</keyword>
<accession>A0AAV4JG50</accession>
<dbReference type="SUPFAM" id="SSF52047">
    <property type="entry name" value="RNI-like"/>
    <property type="match status" value="1"/>
</dbReference>
<protein>
    <submittedName>
        <fullName evidence="2">Leucine-rich repeat-containing protein 74A</fullName>
    </submittedName>
</protein>
<evidence type="ECO:0000313" key="2">
    <source>
        <dbReference type="EMBL" id="GFS19581.1"/>
    </source>
</evidence>
<proteinExistence type="predicted"/>